<reference evidence="2" key="1">
    <citation type="submission" date="2021-04" db="EMBL/GenBank/DDBJ databases">
        <authorList>
            <person name="Hornung B."/>
        </authorList>
    </citation>
    <scope>NUCLEOTIDE SEQUENCE</scope>
    <source>
        <strain evidence="2">G5G6</strain>
    </source>
</reference>
<protein>
    <recommendedName>
        <fullName evidence="4">Type II secretion system protein</fullName>
    </recommendedName>
</protein>
<organism evidence="2 3">
    <name type="scientific">Georgfuchsia toluolica</name>
    <dbReference type="NCBI Taxonomy" id="424218"/>
    <lineage>
        <taxon>Bacteria</taxon>
        <taxon>Pseudomonadati</taxon>
        <taxon>Pseudomonadota</taxon>
        <taxon>Betaproteobacteria</taxon>
        <taxon>Nitrosomonadales</taxon>
        <taxon>Sterolibacteriaceae</taxon>
        <taxon>Georgfuchsia</taxon>
    </lineage>
</organism>
<name>A0A916NAC1_9PROT</name>
<comment type="caution">
    <text evidence="2">The sequence shown here is derived from an EMBL/GenBank/DDBJ whole genome shotgun (WGS) entry which is preliminary data.</text>
</comment>
<feature type="transmembrane region" description="Helical" evidence="1">
    <location>
        <begin position="12"/>
        <end position="30"/>
    </location>
</feature>
<dbReference type="EMBL" id="CAJQUM010000001">
    <property type="protein sequence ID" value="CAG4885207.1"/>
    <property type="molecule type" value="Genomic_DNA"/>
</dbReference>
<evidence type="ECO:0008006" key="4">
    <source>
        <dbReference type="Google" id="ProtNLM"/>
    </source>
</evidence>
<keyword evidence="1" id="KW-0812">Transmembrane</keyword>
<dbReference type="Proteomes" id="UP000742786">
    <property type="component" value="Unassembled WGS sequence"/>
</dbReference>
<dbReference type="RefSeq" id="WP_220636974.1">
    <property type="nucleotide sequence ID" value="NZ_CAJQUM010000001.1"/>
</dbReference>
<evidence type="ECO:0000313" key="2">
    <source>
        <dbReference type="EMBL" id="CAG4885207.1"/>
    </source>
</evidence>
<keyword evidence="3" id="KW-1185">Reference proteome</keyword>
<sequence>MADRRLAITSRFELAVIAVVAGIFLLAMLVTEAQSERLAMTLAIRNMRTGLQLAMAEKLMRGEDKSMGTLAETNPLELIGRPNGGSGAKGDWQFDARRHELVYRPLIPMAFEGRSELRWHIVGISGPGGGVTGLRLAEVAPAVAGQTK</sequence>
<keyword evidence="1" id="KW-0472">Membrane</keyword>
<evidence type="ECO:0000256" key="1">
    <source>
        <dbReference type="SAM" id="Phobius"/>
    </source>
</evidence>
<gene>
    <name evidence="2" type="ORF">GTOL_13090</name>
</gene>
<proteinExistence type="predicted"/>
<dbReference type="AlphaFoldDB" id="A0A916NAC1"/>
<keyword evidence="1" id="KW-1133">Transmembrane helix</keyword>
<evidence type="ECO:0000313" key="3">
    <source>
        <dbReference type="Proteomes" id="UP000742786"/>
    </source>
</evidence>
<accession>A0A916NAC1</accession>